<evidence type="ECO:0000256" key="2">
    <source>
        <dbReference type="SAM" id="Phobius"/>
    </source>
</evidence>
<keyword evidence="4" id="KW-1185">Reference proteome</keyword>
<gene>
    <name evidence="3" type="ORF">ACFO6Q_00460</name>
</gene>
<proteinExistence type="predicted"/>
<comment type="caution">
    <text evidence="3">The sequence shown here is derived from an EMBL/GenBank/DDBJ whole genome shotgun (WGS) entry which is preliminary data.</text>
</comment>
<feature type="transmembrane region" description="Helical" evidence="2">
    <location>
        <begin position="39"/>
        <end position="60"/>
    </location>
</feature>
<organism evidence="3 4">
    <name type="scientific">Dokdonella ginsengisoli</name>
    <dbReference type="NCBI Taxonomy" id="363846"/>
    <lineage>
        <taxon>Bacteria</taxon>
        <taxon>Pseudomonadati</taxon>
        <taxon>Pseudomonadota</taxon>
        <taxon>Gammaproteobacteria</taxon>
        <taxon>Lysobacterales</taxon>
        <taxon>Rhodanobacteraceae</taxon>
        <taxon>Dokdonella</taxon>
    </lineage>
</organism>
<evidence type="ECO:0008006" key="5">
    <source>
        <dbReference type="Google" id="ProtNLM"/>
    </source>
</evidence>
<evidence type="ECO:0000313" key="4">
    <source>
        <dbReference type="Proteomes" id="UP001595886"/>
    </source>
</evidence>
<keyword evidence="2" id="KW-1133">Transmembrane helix</keyword>
<reference evidence="4" key="1">
    <citation type="journal article" date="2019" name="Int. J. Syst. Evol. Microbiol.">
        <title>The Global Catalogue of Microorganisms (GCM) 10K type strain sequencing project: providing services to taxonomists for standard genome sequencing and annotation.</title>
        <authorList>
            <consortium name="The Broad Institute Genomics Platform"/>
            <consortium name="The Broad Institute Genome Sequencing Center for Infectious Disease"/>
            <person name="Wu L."/>
            <person name="Ma J."/>
        </authorList>
    </citation>
    <scope>NUCLEOTIDE SEQUENCE [LARGE SCALE GENOMIC DNA]</scope>
    <source>
        <strain evidence="4">CCUG 30340</strain>
    </source>
</reference>
<accession>A0ABV9QPD2</accession>
<protein>
    <recommendedName>
        <fullName evidence="5">Transmembrane protein</fullName>
    </recommendedName>
</protein>
<evidence type="ECO:0000256" key="1">
    <source>
        <dbReference type="SAM" id="MobiDB-lite"/>
    </source>
</evidence>
<feature type="transmembrane region" description="Helical" evidence="2">
    <location>
        <begin position="66"/>
        <end position="86"/>
    </location>
</feature>
<dbReference type="Proteomes" id="UP001595886">
    <property type="component" value="Unassembled WGS sequence"/>
</dbReference>
<sequence length="126" mass="14069">MLLSPLTLPDPVTRRRRDAAAPARVPATPPPRRDGEDSFAGTLLLGWLAFGLILVFFVPAARGGGLLGATLPFWLVGAPVLNLLWWKRHRWLAVAWRWRHAPLRWNASAVRLAPERRKQVPGRTSA</sequence>
<keyword evidence="2" id="KW-0812">Transmembrane</keyword>
<dbReference type="EMBL" id="JBHSHD010000002">
    <property type="protein sequence ID" value="MFC4818777.1"/>
    <property type="molecule type" value="Genomic_DNA"/>
</dbReference>
<evidence type="ECO:0000313" key="3">
    <source>
        <dbReference type="EMBL" id="MFC4818777.1"/>
    </source>
</evidence>
<keyword evidence="2" id="KW-0472">Membrane</keyword>
<feature type="region of interest" description="Disordered" evidence="1">
    <location>
        <begin position="15"/>
        <end position="37"/>
    </location>
</feature>
<name>A0ABV9QPD2_9GAMM</name>